<sequence length="1192" mass="127960">METQAATEPRCYEDVRKSGYLRKPKSAHRRFFVLRAPSERGPARLEYYESEKKFRSKSPVPKKVVDLDSCFNINKRADSKNKHMIVLHTRGESFAVAADTEELQNEWYQAMLDLQCRSKTPDDYGSGGDCGALSPGPTFKEVWQVKLWPKGLGQARNLIGIYRLCLTDNTVNFVKLNSDVPAVVLQLMNVRRCGHSENFFFIEVGRSAVTGPGEFWMQVEDSVVAQNMHETLLEAMKALSEEFRQRSKTQAVGTSCGGGTASNPISVPSRRHHPNLPPSQVGFSRRARTETPGVPHSTNTSPTSRHGFSRSRTASIGARTEDSSGRMTALSTSPSLNGSSCSTTPTLRPKPTRAPTPAKITLSLAPYTPKNPAPSPAPSLSSSSGHGSECGLTGAPLGTVPICTYARIPQRVSMSGSPSDYGSSDEYGSSPGEHSLLSGGLSTALVDGSTSCILVGHRDSTHKRVHGRRILRRSSSREYEAERRLLSKRTSLPPSTAPERIVPHCREEEDEEEEEYAVMSRSTSRESFTSRRGSGSLVTPSGQVETSANKGVNTKEGLENTSIDSGYMSMLPGVTAPASLSLSVSETEPKGGDEYMTMTPNSSVSPPQNIRLPVSEGYMMMSPHSSCSPDQHGMSGCLWGSRSSMESRAGSDYMNMSPISARSACSTPPSHPEQHPLQPKTVYSYFSLPRSYKHTTLSTRFEDNLGDGRRSEAVSRGEGVPGRRTGRGGYTNRADSSAGPSGGGNLSLSSSSFSSSSASTESLEDKPLSLPAGGIGRSSTGHRVGGVHPKDSVHHFHQQRRGPCVQKQGYPQQRKGRPFSLFVDMSKANTLPRVKETVQPLVSQSSGEYVSIVYQGDQRMCNRGVTNENQGSSVVQGQSRASYQQSSCQVGGGTNLPRSFSAPLSTSISVSSEYVNMDLGHSSSPLSCTSLSSFNPTPAIAPRAREIPSRAPQVAQEAEKGNRNSGMPALPSGDMSSAPFTDYTEMAFGLARAESPLHGPKPEQTAECSSLEQEQSMDFHSPKAFPKIDQGARLVRVESSARRRHRSDTFKAPAGISLSPSSSSSIFTEASQTTTTRCHGLEGSLWATGQPSAATCAAPGLTALTAAQASSLSLEHGLNYIDLDLAGKDNPQMSLDGSSGPHFTVLGETLTLGLGGTAAGGSSSSSINTYASIDFFKSEELRVHQHTRKDSK</sequence>
<reference evidence="6" key="1">
    <citation type="submission" date="2020-07" db="EMBL/GenBank/DDBJ databases">
        <title>Clarias magur genome sequencing, assembly and annotation.</title>
        <authorList>
            <person name="Kushwaha B."/>
            <person name="Kumar R."/>
            <person name="Das P."/>
            <person name="Joshi C.G."/>
            <person name="Kumar D."/>
            <person name="Nagpure N.S."/>
            <person name="Pandey M."/>
            <person name="Agarwal S."/>
            <person name="Srivastava S."/>
            <person name="Singh M."/>
            <person name="Sahoo L."/>
            <person name="Jayasankar P."/>
            <person name="Meher P.K."/>
            <person name="Koringa P.G."/>
            <person name="Iquebal M.A."/>
            <person name="Das S.P."/>
            <person name="Bit A."/>
            <person name="Patnaik S."/>
            <person name="Patel N."/>
            <person name="Shah T.M."/>
            <person name="Hinsu A."/>
            <person name="Jena J.K."/>
        </authorList>
    </citation>
    <scope>NUCLEOTIDE SEQUENCE</scope>
    <source>
        <strain evidence="6">CIFAMagur01</strain>
        <tissue evidence="6">Testis</tissue>
    </source>
</reference>
<gene>
    <name evidence="6" type="ORF">DAT39_022747</name>
</gene>
<feature type="region of interest" description="Disordered" evidence="3">
    <location>
        <begin position="412"/>
        <end position="436"/>
    </location>
</feature>
<feature type="compositionally biased region" description="Low complexity" evidence="3">
    <location>
        <begin position="520"/>
        <end position="536"/>
    </location>
</feature>
<feature type="region of interest" description="Disordered" evidence="3">
    <location>
        <begin position="649"/>
        <end position="677"/>
    </location>
</feature>
<dbReference type="EMBL" id="QNUK01001253">
    <property type="protein sequence ID" value="KAF5885239.1"/>
    <property type="molecule type" value="Genomic_DNA"/>
</dbReference>
<feature type="region of interest" description="Disordered" evidence="3">
    <location>
        <begin position="994"/>
        <end position="1024"/>
    </location>
</feature>
<dbReference type="GO" id="GO:0008286">
    <property type="term" value="P:insulin receptor signaling pathway"/>
    <property type="evidence" value="ECO:0007669"/>
    <property type="project" value="InterPro"/>
</dbReference>
<dbReference type="GO" id="GO:0043548">
    <property type="term" value="F:phosphatidylinositol 3-kinase binding"/>
    <property type="evidence" value="ECO:0007669"/>
    <property type="project" value="TreeGrafter"/>
</dbReference>
<protein>
    <submittedName>
        <fullName evidence="6">Insulin receptor substrate 1-B-like</fullName>
    </submittedName>
</protein>
<dbReference type="SMART" id="SM00233">
    <property type="entry name" value="PH"/>
    <property type="match status" value="1"/>
</dbReference>
<dbReference type="AlphaFoldDB" id="A0A8J4WQT6"/>
<feature type="compositionally biased region" description="Polar residues" evidence="3">
    <location>
        <begin position="325"/>
        <end position="346"/>
    </location>
</feature>
<evidence type="ECO:0000256" key="3">
    <source>
        <dbReference type="SAM" id="MobiDB-lite"/>
    </source>
</evidence>
<dbReference type="PROSITE" id="PS51064">
    <property type="entry name" value="IRS_PTB"/>
    <property type="match status" value="1"/>
</dbReference>
<dbReference type="GO" id="GO:0005886">
    <property type="term" value="C:plasma membrane"/>
    <property type="evidence" value="ECO:0007669"/>
    <property type="project" value="TreeGrafter"/>
</dbReference>
<feature type="domain" description="PH" evidence="4">
    <location>
        <begin position="14"/>
        <end position="116"/>
    </location>
</feature>
<evidence type="ECO:0000256" key="1">
    <source>
        <dbReference type="ARBA" id="ARBA00022553"/>
    </source>
</evidence>
<dbReference type="PANTHER" id="PTHR10614">
    <property type="entry name" value="INSULIN RECEPTOR SUBSTRATE"/>
    <property type="match status" value="1"/>
</dbReference>
<evidence type="ECO:0000259" key="4">
    <source>
        <dbReference type="PROSITE" id="PS50003"/>
    </source>
</evidence>
<organism evidence="6 7">
    <name type="scientific">Clarias magur</name>
    <name type="common">Asian catfish</name>
    <name type="synonym">Macropteronotus magur</name>
    <dbReference type="NCBI Taxonomy" id="1594786"/>
    <lineage>
        <taxon>Eukaryota</taxon>
        <taxon>Metazoa</taxon>
        <taxon>Chordata</taxon>
        <taxon>Craniata</taxon>
        <taxon>Vertebrata</taxon>
        <taxon>Euteleostomi</taxon>
        <taxon>Actinopterygii</taxon>
        <taxon>Neopterygii</taxon>
        <taxon>Teleostei</taxon>
        <taxon>Ostariophysi</taxon>
        <taxon>Siluriformes</taxon>
        <taxon>Clariidae</taxon>
        <taxon>Clarias</taxon>
    </lineage>
</organism>
<feature type="region of interest" description="Disordered" evidence="3">
    <location>
        <begin position="475"/>
        <end position="548"/>
    </location>
</feature>
<keyword evidence="7" id="KW-1185">Reference proteome</keyword>
<feature type="compositionally biased region" description="Low complexity" evidence="3">
    <location>
        <begin position="415"/>
        <end position="433"/>
    </location>
</feature>
<accession>A0A8J4WQT6</accession>
<dbReference type="InterPro" id="IPR002404">
    <property type="entry name" value="IRS_PTB"/>
</dbReference>
<feature type="region of interest" description="Disordered" evidence="3">
    <location>
        <begin position="1038"/>
        <end position="1069"/>
    </location>
</feature>
<dbReference type="Gene3D" id="2.30.29.30">
    <property type="entry name" value="Pleckstrin-homology domain (PH domain)/Phosphotyrosine-binding domain (PTB)"/>
    <property type="match status" value="2"/>
</dbReference>
<feature type="compositionally biased region" description="Low complexity" evidence="3">
    <location>
        <begin position="746"/>
        <end position="759"/>
    </location>
</feature>
<evidence type="ECO:0000313" key="6">
    <source>
        <dbReference type="EMBL" id="KAF5885239.1"/>
    </source>
</evidence>
<feature type="region of interest" description="Disordered" evidence="3">
    <location>
        <begin position="946"/>
        <end position="978"/>
    </location>
</feature>
<keyword evidence="1" id="KW-0597">Phosphoprotein</keyword>
<dbReference type="InterPro" id="IPR011993">
    <property type="entry name" value="PH-like_dom_sf"/>
</dbReference>
<proteinExistence type="predicted"/>
<dbReference type="FunFam" id="2.30.29.30:FF:000029">
    <property type="entry name" value="Insulin receptor substrate 1"/>
    <property type="match status" value="1"/>
</dbReference>
<dbReference type="PANTHER" id="PTHR10614:SF10">
    <property type="entry name" value="INSULIN RECEPTOR SUBSTRATE 1-B"/>
    <property type="match status" value="1"/>
</dbReference>
<name>A0A8J4WQT6_CLAMG</name>
<evidence type="ECO:0000256" key="2">
    <source>
        <dbReference type="ARBA" id="ARBA00023224"/>
    </source>
</evidence>
<dbReference type="InterPro" id="IPR001849">
    <property type="entry name" value="PH_domain"/>
</dbReference>
<keyword evidence="2" id="KW-0807">Transducer</keyword>
<feature type="compositionally biased region" description="Polar residues" evidence="3">
    <location>
        <begin position="537"/>
        <end position="548"/>
    </location>
</feature>
<keyword evidence="6" id="KW-0675">Receptor</keyword>
<feature type="region of interest" description="Disordered" evidence="3">
    <location>
        <begin position="244"/>
        <end position="389"/>
    </location>
</feature>
<dbReference type="InterPro" id="IPR039011">
    <property type="entry name" value="IRS"/>
</dbReference>
<dbReference type="CDD" id="cd01257">
    <property type="entry name" value="PH_IRS"/>
    <property type="match status" value="1"/>
</dbReference>
<comment type="caution">
    <text evidence="6">The sequence shown here is derived from an EMBL/GenBank/DDBJ whole genome shotgun (WGS) entry which is preliminary data.</text>
</comment>
<feature type="domain" description="IRS-type PTB" evidence="5">
    <location>
        <begin position="139"/>
        <end position="243"/>
    </location>
</feature>
<evidence type="ECO:0000313" key="7">
    <source>
        <dbReference type="Proteomes" id="UP000727407"/>
    </source>
</evidence>
<dbReference type="Pfam" id="PF02174">
    <property type="entry name" value="IRS"/>
    <property type="match status" value="1"/>
</dbReference>
<dbReference type="Proteomes" id="UP000727407">
    <property type="component" value="Unassembled WGS sequence"/>
</dbReference>
<feature type="non-terminal residue" evidence="6">
    <location>
        <position position="1"/>
    </location>
</feature>
<feature type="compositionally biased region" description="Basic and acidic residues" evidence="3">
    <location>
        <begin position="700"/>
        <end position="715"/>
    </location>
</feature>
<dbReference type="PRINTS" id="PR00628">
    <property type="entry name" value="INSULINRSI"/>
</dbReference>
<dbReference type="OrthoDB" id="946068at2759"/>
<dbReference type="SMART" id="SM00310">
    <property type="entry name" value="PTBI"/>
    <property type="match status" value="1"/>
</dbReference>
<dbReference type="SUPFAM" id="SSF50729">
    <property type="entry name" value="PH domain-like"/>
    <property type="match status" value="2"/>
</dbReference>
<dbReference type="Pfam" id="PF00169">
    <property type="entry name" value="PH"/>
    <property type="match status" value="1"/>
</dbReference>
<feature type="compositionally biased region" description="Polar residues" evidence="3">
    <location>
        <begin position="296"/>
        <end position="314"/>
    </location>
</feature>
<dbReference type="SMART" id="SM01244">
    <property type="entry name" value="IRS"/>
    <property type="match status" value="1"/>
</dbReference>
<feature type="compositionally biased region" description="Polar residues" evidence="3">
    <location>
        <begin position="657"/>
        <end position="668"/>
    </location>
</feature>
<feature type="compositionally biased region" description="Basic and acidic residues" evidence="3">
    <location>
        <begin position="475"/>
        <end position="485"/>
    </location>
</feature>
<feature type="region of interest" description="Disordered" evidence="3">
    <location>
        <begin position="699"/>
        <end position="813"/>
    </location>
</feature>
<evidence type="ECO:0000259" key="5">
    <source>
        <dbReference type="PROSITE" id="PS51064"/>
    </source>
</evidence>
<dbReference type="PROSITE" id="PS50003">
    <property type="entry name" value="PH_DOMAIN"/>
    <property type="match status" value="1"/>
</dbReference>
<feature type="compositionally biased region" description="Polar residues" evidence="3">
    <location>
        <begin position="1006"/>
        <end position="1018"/>
    </location>
</feature>
<dbReference type="CDD" id="cd01204">
    <property type="entry name" value="PTB_IRS"/>
    <property type="match status" value="1"/>
</dbReference>
<dbReference type="GO" id="GO:0005829">
    <property type="term" value="C:cytosol"/>
    <property type="evidence" value="ECO:0007669"/>
    <property type="project" value="TreeGrafter"/>
</dbReference>
<dbReference type="GO" id="GO:0005158">
    <property type="term" value="F:insulin receptor binding"/>
    <property type="evidence" value="ECO:0007669"/>
    <property type="project" value="InterPro"/>
</dbReference>